<proteinExistence type="predicted"/>
<protein>
    <submittedName>
        <fullName evidence="2">Uncharacterized protein</fullName>
    </submittedName>
</protein>
<name>A0A8S9ST32_BRACR</name>
<dbReference type="EMBL" id="QGKX02000004">
    <property type="protein sequence ID" value="KAF3604229.1"/>
    <property type="molecule type" value="Genomic_DNA"/>
</dbReference>
<dbReference type="Proteomes" id="UP000712600">
    <property type="component" value="Unassembled WGS sequence"/>
</dbReference>
<sequence length="171" mass="18671">MTVDDANNLQNPLNGGSNNNQNTPAAAVSAANAVANAATLEEFKKMFSAYEKILLRGSTRIRRRKLDFATPLDRPGTSRERPSGQNPSKTSPVEKQNLENPHSPAKDTEDNEVERVNLDPSDFPTIRKKTLTCLSNPPSFDSAESSTDSVISCYLDLMSPFISSLRARCGL</sequence>
<feature type="compositionally biased region" description="Polar residues" evidence="1">
    <location>
        <begin position="83"/>
        <end position="100"/>
    </location>
</feature>
<evidence type="ECO:0000313" key="2">
    <source>
        <dbReference type="EMBL" id="KAF3604229.1"/>
    </source>
</evidence>
<comment type="caution">
    <text evidence="2">The sequence shown here is derived from an EMBL/GenBank/DDBJ whole genome shotgun (WGS) entry which is preliminary data.</text>
</comment>
<gene>
    <name evidence="2" type="ORF">F2Q69_00035797</name>
</gene>
<evidence type="ECO:0000313" key="3">
    <source>
        <dbReference type="Proteomes" id="UP000712600"/>
    </source>
</evidence>
<feature type="region of interest" description="Disordered" evidence="1">
    <location>
        <begin position="1"/>
        <end position="24"/>
    </location>
</feature>
<accession>A0A8S9ST32</accession>
<reference evidence="2" key="1">
    <citation type="submission" date="2019-12" db="EMBL/GenBank/DDBJ databases">
        <title>Genome sequencing and annotation of Brassica cretica.</title>
        <authorList>
            <person name="Studholme D.J."/>
            <person name="Sarris P."/>
        </authorList>
    </citation>
    <scope>NUCLEOTIDE SEQUENCE</scope>
    <source>
        <strain evidence="2">PFS-109/04</strain>
        <tissue evidence="2">Leaf</tissue>
    </source>
</reference>
<dbReference type="AlphaFoldDB" id="A0A8S9ST32"/>
<evidence type="ECO:0000256" key="1">
    <source>
        <dbReference type="SAM" id="MobiDB-lite"/>
    </source>
</evidence>
<feature type="region of interest" description="Disordered" evidence="1">
    <location>
        <begin position="66"/>
        <end position="121"/>
    </location>
</feature>
<feature type="compositionally biased region" description="Low complexity" evidence="1">
    <location>
        <begin position="7"/>
        <end position="24"/>
    </location>
</feature>
<organism evidence="2 3">
    <name type="scientific">Brassica cretica</name>
    <name type="common">Mustard</name>
    <dbReference type="NCBI Taxonomy" id="69181"/>
    <lineage>
        <taxon>Eukaryota</taxon>
        <taxon>Viridiplantae</taxon>
        <taxon>Streptophyta</taxon>
        <taxon>Embryophyta</taxon>
        <taxon>Tracheophyta</taxon>
        <taxon>Spermatophyta</taxon>
        <taxon>Magnoliopsida</taxon>
        <taxon>eudicotyledons</taxon>
        <taxon>Gunneridae</taxon>
        <taxon>Pentapetalae</taxon>
        <taxon>rosids</taxon>
        <taxon>malvids</taxon>
        <taxon>Brassicales</taxon>
        <taxon>Brassicaceae</taxon>
        <taxon>Brassiceae</taxon>
        <taxon>Brassica</taxon>
    </lineage>
</organism>
<feature type="compositionally biased region" description="Basic and acidic residues" evidence="1">
    <location>
        <begin position="104"/>
        <end position="117"/>
    </location>
</feature>